<sequence length="567" mass="61266">MALPSPPARPQKPRGWRGLLNATLALSVLLAGCSTPLDARKDAQFQSHGYAADRPSVRPVRSISSFSDSLMCMDRLLRETGMPTTLITSKQLPDYSGRVAVATKEMVVTALSQMSRLSNAFRYVDYEVDIARQDTVQNLTTILLNNNQMQLQRPALYISGAIAFVDQNVLRNQFDAGTSASRLETGYSRNHNATVIGLEMHLGEFRNRTLIPGLDSANEIIIGSGGQGLDLAGRIGDYGVQFTVGRDYAQGSGPAVRTLVELGMIELLGKWARVPYWQCLTLEQNHPDFQRQLRDWYEESDPQARQQLVQRSLIRKGYLANSAQVLGPQSPALRTALARFQADQGMVVNGVIDFSTYERALSGFVGVGEDGRLARVGWTSKNGQSLELPGAVDASGTQVKVAERVIDMQIENIMLDRTAFEVGEQIFLSATVSRTSYMSCYMVSAQNSVIRLLPNATNPSGWVSANQALRIPDWMSPQPGFVMDAGSPGSEGVACFAAGTDLSAQLPAAFRGAPFVPIAGMRTLDDVAAALQQAAGAEPVASQRVNWQVVPRRAAAAAPAAAASAAR</sequence>
<evidence type="ECO:0000259" key="2">
    <source>
        <dbReference type="Pfam" id="PF14326"/>
    </source>
</evidence>
<dbReference type="InterPro" id="IPR025493">
    <property type="entry name" value="DUF4384"/>
</dbReference>
<feature type="domain" description="DUF4384" evidence="2">
    <location>
        <begin position="420"/>
        <end position="498"/>
    </location>
</feature>
<dbReference type="Pfam" id="PF01471">
    <property type="entry name" value="PG_binding_1"/>
    <property type="match status" value="1"/>
</dbReference>
<evidence type="ECO:0000313" key="4">
    <source>
        <dbReference type="Proteomes" id="UP000509579"/>
    </source>
</evidence>
<name>A0A6N1X9D0_9BURK</name>
<dbReference type="RefSeq" id="WP_175505777.1">
    <property type="nucleotide sequence ID" value="NZ_CP054840.1"/>
</dbReference>
<accession>A0A6N1X9D0</accession>
<dbReference type="InterPro" id="IPR036365">
    <property type="entry name" value="PGBD-like_sf"/>
</dbReference>
<protein>
    <submittedName>
        <fullName evidence="3">DUF4384 domain-containing protein</fullName>
    </submittedName>
</protein>
<feature type="domain" description="Peptidoglycan binding-like" evidence="1">
    <location>
        <begin position="307"/>
        <end position="358"/>
    </location>
</feature>
<dbReference type="InterPro" id="IPR002477">
    <property type="entry name" value="Peptidoglycan-bd-like"/>
</dbReference>
<dbReference type="Proteomes" id="UP000509579">
    <property type="component" value="Chromosome"/>
</dbReference>
<dbReference type="KEGG" id="aant:HUK68_08355"/>
<evidence type="ECO:0000259" key="1">
    <source>
        <dbReference type="Pfam" id="PF01471"/>
    </source>
</evidence>
<dbReference type="EMBL" id="CP054840">
    <property type="protein sequence ID" value="QKV54983.1"/>
    <property type="molecule type" value="Genomic_DNA"/>
</dbReference>
<gene>
    <name evidence="3" type="ORF">HUK68_08355</name>
</gene>
<keyword evidence="4" id="KW-1185">Reference proteome</keyword>
<dbReference type="Pfam" id="PF14326">
    <property type="entry name" value="DUF4384"/>
    <property type="match status" value="1"/>
</dbReference>
<evidence type="ECO:0000313" key="3">
    <source>
        <dbReference type="EMBL" id="QKV54983.1"/>
    </source>
</evidence>
<dbReference type="SUPFAM" id="SSF47090">
    <property type="entry name" value="PGBD-like"/>
    <property type="match status" value="1"/>
</dbReference>
<dbReference type="AlphaFoldDB" id="A0A6N1X9D0"/>
<reference evidence="3 4" key="1">
    <citation type="submission" date="2020-06" db="EMBL/GenBank/DDBJ databases">
        <title>Acidovorax antarctica sp. nov., isolated from Corinth ice sheet soil, Antarctic Fields Peninsula.</title>
        <authorList>
            <person name="Xu Q."/>
            <person name="Peng F."/>
        </authorList>
    </citation>
    <scope>NUCLEOTIDE SEQUENCE [LARGE SCALE GENOMIC DNA]</scope>
    <source>
        <strain evidence="3 4">16-35-5</strain>
    </source>
</reference>
<proteinExistence type="predicted"/>
<organism evidence="3 4">
    <name type="scientific">Comamonas antarctica</name>
    <dbReference type="NCBI Taxonomy" id="2743470"/>
    <lineage>
        <taxon>Bacteria</taxon>
        <taxon>Pseudomonadati</taxon>
        <taxon>Pseudomonadota</taxon>
        <taxon>Betaproteobacteria</taxon>
        <taxon>Burkholderiales</taxon>
        <taxon>Comamonadaceae</taxon>
        <taxon>Comamonas</taxon>
    </lineage>
</organism>